<dbReference type="Proteomes" id="UP001266305">
    <property type="component" value="Unassembled WGS sequence"/>
</dbReference>
<dbReference type="SUPFAM" id="SSF52540">
    <property type="entry name" value="P-loop containing nucleoside triphosphate hydrolases"/>
    <property type="match status" value="1"/>
</dbReference>
<organism evidence="2 3">
    <name type="scientific">Saguinus oedipus</name>
    <name type="common">Cotton-top tamarin</name>
    <name type="synonym">Oedipomidas oedipus</name>
    <dbReference type="NCBI Taxonomy" id="9490"/>
    <lineage>
        <taxon>Eukaryota</taxon>
        <taxon>Metazoa</taxon>
        <taxon>Chordata</taxon>
        <taxon>Craniata</taxon>
        <taxon>Vertebrata</taxon>
        <taxon>Euteleostomi</taxon>
        <taxon>Mammalia</taxon>
        <taxon>Eutheria</taxon>
        <taxon>Euarchontoglires</taxon>
        <taxon>Primates</taxon>
        <taxon>Haplorrhini</taxon>
        <taxon>Platyrrhini</taxon>
        <taxon>Cebidae</taxon>
        <taxon>Callitrichinae</taxon>
        <taxon>Saguinus</taxon>
    </lineage>
</organism>
<proteinExistence type="predicted"/>
<gene>
    <name evidence="2" type="primary">SEPTIN2_2</name>
    <name evidence="2" type="ORF">P7K49_027081</name>
</gene>
<dbReference type="Gene3D" id="3.40.50.300">
    <property type="entry name" value="P-loop containing nucleotide triphosphate hydrolases"/>
    <property type="match status" value="1"/>
</dbReference>
<dbReference type="PROSITE" id="PS51719">
    <property type="entry name" value="G_SEPTIN"/>
    <property type="match status" value="1"/>
</dbReference>
<reference evidence="2 3" key="1">
    <citation type="submission" date="2023-05" db="EMBL/GenBank/DDBJ databases">
        <title>B98-5 Cell Line De Novo Hybrid Assembly: An Optical Mapping Approach.</title>
        <authorList>
            <person name="Kananen K."/>
            <person name="Auerbach J.A."/>
            <person name="Kautto E."/>
            <person name="Blachly J.S."/>
        </authorList>
    </citation>
    <scope>NUCLEOTIDE SEQUENCE [LARGE SCALE GENOMIC DNA]</scope>
    <source>
        <strain evidence="2">B95-8</strain>
        <tissue evidence="2">Cell line</tissue>
    </source>
</reference>
<comment type="caution">
    <text evidence="2">The sequence shown here is derived from an EMBL/GenBank/DDBJ whole genome shotgun (WGS) entry which is preliminary data.</text>
</comment>
<evidence type="ECO:0000259" key="1">
    <source>
        <dbReference type="PROSITE" id="PS51719"/>
    </source>
</evidence>
<name>A0ABQ9UFX6_SAGOE</name>
<dbReference type="EMBL" id="JASSZA010000013">
    <property type="protein sequence ID" value="KAK2095665.1"/>
    <property type="molecule type" value="Genomic_DNA"/>
</dbReference>
<dbReference type="Pfam" id="PF00735">
    <property type="entry name" value="Septin"/>
    <property type="match status" value="1"/>
</dbReference>
<keyword evidence="3" id="KW-1185">Reference proteome</keyword>
<dbReference type="InterPro" id="IPR027417">
    <property type="entry name" value="P-loop_NTPase"/>
</dbReference>
<dbReference type="PANTHER" id="PTHR18884">
    <property type="entry name" value="SEPTIN"/>
    <property type="match status" value="1"/>
</dbReference>
<accession>A0ABQ9UFX6</accession>
<feature type="domain" description="Septin-type G" evidence="1">
    <location>
        <begin position="43"/>
        <end position="105"/>
    </location>
</feature>
<evidence type="ECO:0000313" key="3">
    <source>
        <dbReference type="Proteomes" id="UP001266305"/>
    </source>
</evidence>
<evidence type="ECO:0000313" key="2">
    <source>
        <dbReference type="EMBL" id="KAK2095665.1"/>
    </source>
</evidence>
<dbReference type="InterPro" id="IPR030379">
    <property type="entry name" value="G_SEPTIN_dom"/>
</dbReference>
<protein>
    <submittedName>
        <fullName evidence="2">Septin-2</fullName>
    </submittedName>
</protein>
<sequence>MYSLWKLGSQAVAELWGAEGNQTPGYVGVANLPNQVHRKSVKKGFEFTLMVVGESGLGKSTQINSLFLTDLYPERVIPSAAEKIKGPSKLRLHLLKLKSEESSYA</sequence>